<dbReference type="PANTHER" id="PTHR43355">
    <property type="entry name" value="FLAVIN REDUCTASE (NADPH)"/>
    <property type="match status" value="1"/>
</dbReference>
<reference evidence="2 3" key="1">
    <citation type="submission" date="2018-03" db="EMBL/GenBank/DDBJ databases">
        <title>Genomic Encyclopedia of Type Strains, Phase III (KMG-III): the genomes of soil and plant-associated and newly described type strains.</title>
        <authorList>
            <person name="Whitman W."/>
        </authorList>
    </citation>
    <scope>NUCLEOTIDE SEQUENCE [LARGE SCALE GENOMIC DNA]</scope>
    <source>
        <strain evidence="2 3">CGMCC 1.07653</strain>
    </source>
</reference>
<comment type="caution">
    <text evidence="2">The sequence shown here is derived from an EMBL/GenBank/DDBJ whole genome shotgun (WGS) entry which is preliminary data.</text>
</comment>
<dbReference type="InterPro" id="IPR016040">
    <property type="entry name" value="NAD(P)-bd_dom"/>
</dbReference>
<evidence type="ECO:0000313" key="2">
    <source>
        <dbReference type="EMBL" id="PSL45186.1"/>
    </source>
</evidence>
<dbReference type="Pfam" id="PF13460">
    <property type="entry name" value="NAD_binding_10"/>
    <property type="match status" value="1"/>
</dbReference>
<dbReference type="RefSeq" id="WP_106588831.1">
    <property type="nucleotide sequence ID" value="NZ_PYAV01000007.1"/>
</dbReference>
<evidence type="ECO:0000313" key="3">
    <source>
        <dbReference type="Proteomes" id="UP000242310"/>
    </source>
</evidence>
<dbReference type="Proteomes" id="UP000242310">
    <property type="component" value="Unassembled WGS sequence"/>
</dbReference>
<dbReference type="AlphaFoldDB" id="A0A2P8HG62"/>
<sequence>MKIAVFGATGRTGSGIIKELTARGYNVQALVRPRPEMPDMPENVQIIQGDAKNKADIAQALEGADAVISALSTDKSDTLTTAVPLIIEAMQEKGIQKILTIGTAGILNARTEPDLYRFQSSESRRSTTRAAEEHARAYEALAASSLRWTVLCPTYLPDGEAHGNYRLEENVLPENGSSITTADTAKAAVEVFEKAPAFESMRVGLAY</sequence>
<accession>A0A2P8HG62</accession>
<proteinExistence type="predicted"/>
<dbReference type="InterPro" id="IPR036291">
    <property type="entry name" value="NAD(P)-bd_dom_sf"/>
</dbReference>
<dbReference type="InterPro" id="IPR051606">
    <property type="entry name" value="Polyketide_Oxido-like"/>
</dbReference>
<protein>
    <submittedName>
        <fullName evidence="2">Putative NADH-flavin reductase</fullName>
    </submittedName>
</protein>
<feature type="domain" description="NAD(P)-binding" evidence="1">
    <location>
        <begin position="7"/>
        <end position="193"/>
    </location>
</feature>
<name>A0A2P8HG62_9BACI</name>
<evidence type="ECO:0000259" key="1">
    <source>
        <dbReference type="Pfam" id="PF13460"/>
    </source>
</evidence>
<dbReference type="PANTHER" id="PTHR43355:SF2">
    <property type="entry name" value="FLAVIN REDUCTASE (NADPH)"/>
    <property type="match status" value="1"/>
</dbReference>
<gene>
    <name evidence="2" type="ORF">B0H94_107191</name>
</gene>
<dbReference type="OrthoDB" id="9785372at2"/>
<dbReference type="Gene3D" id="3.40.50.720">
    <property type="entry name" value="NAD(P)-binding Rossmann-like Domain"/>
    <property type="match status" value="1"/>
</dbReference>
<dbReference type="EMBL" id="PYAV01000007">
    <property type="protein sequence ID" value="PSL45186.1"/>
    <property type="molecule type" value="Genomic_DNA"/>
</dbReference>
<dbReference type="GO" id="GO:0016646">
    <property type="term" value="F:oxidoreductase activity, acting on the CH-NH group of donors, NAD or NADP as acceptor"/>
    <property type="evidence" value="ECO:0007669"/>
    <property type="project" value="TreeGrafter"/>
</dbReference>
<dbReference type="SUPFAM" id="SSF51735">
    <property type="entry name" value="NAD(P)-binding Rossmann-fold domains"/>
    <property type="match status" value="1"/>
</dbReference>
<keyword evidence="3" id="KW-1185">Reference proteome</keyword>
<organism evidence="2 3">
    <name type="scientific">Salsuginibacillus halophilus</name>
    <dbReference type="NCBI Taxonomy" id="517424"/>
    <lineage>
        <taxon>Bacteria</taxon>
        <taxon>Bacillati</taxon>
        <taxon>Bacillota</taxon>
        <taxon>Bacilli</taxon>
        <taxon>Bacillales</taxon>
        <taxon>Bacillaceae</taxon>
        <taxon>Salsuginibacillus</taxon>
    </lineage>
</organism>